<feature type="site" description="Participates in a stacking interaction with the thymidine ring of dTDP-4-oxo-6-deoxyglucose" evidence="1">
    <location>
        <position position="125"/>
    </location>
</feature>
<dbReference type="InterPro" id="IPR014710">
    <property type="entry name" value="RmlC-like_jellyroll"/>
</dbReference>
<organism evidence="2 3">
    <name type="scientific">candidate division TA06 bacterium 34_109</name>
    <dbReference type="NCBI Taxonomy" id="1635277"/>
    <lineage>
        <taxon>Bacteria</taxon>
        <taxon>Bacteria division TA06</taxon>
    </lineage>
</organism>
<dbReference type="InterPro" id="IPR000888">
    <property type="entry name" value="RmlC-like"/>
</dbReference>
<dbReference type="InterPro" id="IPR011051">
    <property type="entry name" value="RmlC_Cupin_sf"/>
</dbReference>
<proteinExistence type="predicted"/>
<accession>A0A101I3Q8</accession>
<dbReference type="Proteomes" id="UP000053467">
    <property type="component" value="Unassembled WGS sequence"/>
</dbReference>
<sequence length="151" mass="17932">MIDGVFIKDLKYNCDERGRVMEILRNDDKFFTKFGQVYMTTNYPKVVKAWHCHKKQTDFVCCVKGMIKLVLYDMREDSKTYKELMELFIGDFSPKLVVIPHGVYHGWKNIGESESIVISTISEPYNRENPDELRLPYNTEKIPYDWEIVFK</sequence>
<evidence type="ECO:0000313" key="3">
    <source>
        <dbReference type="Proteomes" id="UP000053467"/>
    </source>
</evidence>
<dbReference type="EMBL" id="LGGX01000001">
    <property type="protein sequence ID" value="KUK88218.1"/>
    <property type="molecule type" value="Genomic_DNA"/>
</dbReference>
<dbReference type="SUPFAM" id="SSF51182">
    <property type="entry name" value="RmlC-like cupins"/>
    <property type="match status" value="1"/>
</dbReference>
<dbReference type="Pfam" id="PF00908">
    <property type="entry name" value="dTDP_sugar_isom"/>
    <property type="match status" value="1"/>
</dbReference>
<dbReference type="AlphaFoldDB" id="A0A101I3Q8"/>
<dbReference type="GO" id="GO:0008830">
    <property type="term" value="F:dTDP-4-dehydrorhamnose 3,5-epimerase activity"/>
    <property type="evidence" value="ECO:0007669"/>
    <property type="project" value="InterPro"/>
</dbReference>
<reference evidence="3" key="1">
    <citation type="journal article" date="2015" name="MBio">
        <title>Genome-Resolved Metagenomic Analysis Reveals Roles for Candidate Phyla and Other Microbial Community Members in Biogeochemical Transformations in Oil Reservoirs.</title>
        <authorList>
            <person name="Hu P."/>
            <person name="Tom L."/>
            <person name="Singh A."/>
            <person name="Thomas B.C."/>
            <person name="Baker B.J."/>
            <person name="Piceno Y.M."/>
            <person name="Andersen G.L."/>
            <person name="Banfield J.F."/>
        </authorList>
    </citation>
    <scope>NUCLEOTIDE SEQUENCE [LARGE SCALE GENOMIC DNA]</scope>
</reference>
<comment type="caution">
    <text evidence="2">The sequence shown here is derived from an EMBL/GenBank/DDBJ whole genome shotgun (WGS) entry which is preliminary data.</text>
</comment>
<dbReference type="GO" id="GO:0000271">
    <property type="term" value="P:polysaccharide biosynthetic process"/>
    <property type="evidence" value="ECO:0007669"/>
    <property type="project" value="TreeGrafter"/>
</dbReference>
<dbReference type="GO" id="GO:0005829">
    <property type="term" value="C:cytosol"/>
    <property type="evidence" value="ECO:0007669"/>
    <property type="project" value="TreeGrafter"/>
</dbReference>
<evidence type="ECO:0000313" key="2">
    <source>
        <dbReference type="EMBL" id="KUK88218.1"/>
    </source>
</evidence>
<dbReference type="PANTHER" id="PTHR21047:SF2">
    <property type="entry name" value="THYMIDINE DIPHOSPHO-4-KETO-RHAMNOSE 3,5-EPIMERASE"/>
    <property type="match status" value="1"/>
</dbReference>
<dbReference type="Gene3D" id="2.60.120.10">
    <property type="entry name" value="Jelly Rolls"/>
    <property type="match status" value="1"/>
</dbReference>
<dbReference type="PANTHER" id="PTHR21047">
    <property type="entry name" value="DTDP-6-DEOXY-D-GLUCOSE-3,5 EPIMERASE"/>
    <property type="match status" value="1"/>
</dbReference>
<name>A0A101I3Q8_UNCT6</name>
<evidence type="ECO:0000256" key="1">
    <source>
        <dbReference type="PIRSR" id="PIRSR600888-3"/>
    </source>
</evidence>
<protein>
    <submittedName>
        <fullName evidence="2">dTDP-4-dehydrorhamnose 3,5 epimerase</fullName>
    </submittedName>
</protein>
<gene>
    <name evidence="2" type="ORF">XE03_0224</name>
</gene>